<keyword evidence="2 9" id="KW-0813">Transport</keyword>
<evidence type="ECO:0000256" key="1">
    <source>
        <dbReference type="ARBA" id="ARBA00004651"/>
    </source>
</evidence>
<protein>
    <recommendedName>
        <fullName evidence="9">Innexin</fullName>
    </recommendedName>
</protein>
<keyword evidence="3" id="KW-1003">Cell membrane</keyword>
<feature type="transmembrane region" description="Helical" evidence="9">
    <location>
        <begin position="27"/>
        <end position="47"/>
    </location>
</feature>
<keyword evidence="7 9" id="KW-0472">Membrane</keyword>
<dbReference type="GO" id="GO:0005886">
    <property type="term" value="C:plasma membrane"/>
    <property type="evidence" value="ECO:0007669"/>
    <property type="project" value="UniProtKB-SubCell"/>
</dbReference>
<dbReference type="EMBL" id="REGN01002660">
    <property type="protein sequence ID" value="RNA26845.1"/>
    <property type="molecule type" value="Genomic_DNA"/>
</dbReference>
<evidence type="ECO:0000313" key="11">
    <source>
        <dbReference type="EMBL" id="RNA26845.1"/>
    </source>
</evidence>
<organism evidence="11 12">
    <name type="scientific">Brachionus plicatilis</name>
    <name type="common">Marine rotifer</name>
    <name type="synonym">Brachionus muelleri</name>
    <dbReference type="NCBI Taxonomy" id="10195"/>
    <lineage>
        <taxon>Eukaryota</taxon>
        <taxon>Metazoa</taxon>
        <taxon>Spiralia</taxon>
        <taxon>Gnathifera</taxon>
        <taxon>Rotifera</taxon>
        <taxon>Eurotatoria</taxon>
        <taxon>Monogononta</taxon>
        <taxon>Pseudotrocha</taxon>
        <taxon>Ploima</taxon>
        <taxon>Brachionidae</taxon>
        <taxon>Brachionus</taxon>
    </lineage>
</organism>
<comment type="subcellular location">
    <subcellularLocation>
        <location evidence="1 9">Cell membrane</location>
        <topology evidence="1 9">Multi-pass membrane protein</topology>
    </subcellularLocation>
</comment>
<evidence type="ECO:0000256" key="10">
    <source>
        <dbReference type="SAM" id="MobiDB-lite"/>
    </source>
</evidence>
<comment type="function">
    <text evidence="9">Structural component of the gap junctions.</text>
</comment>
<dbReference type="AlphaFoldDB" id="A0A3M7RU27"/>
<evidence type="ECO:0000256" key="9">
    <source>
        <dbReference type="RuleBase" id="RU010713"/>
    </source>
</evidence>
<reference evidence="11 12" key="1">
    <citation type="journal article" date="2018" name="Sci. Rep.">
        <title>Genomic signatures of local adaptation to the degree of environmental predictability in rotifers.</title>
        <authorList>
            <person name="Franch-Gras L."/>
            <person name="Hahn C."/>
            <person name="Garcia-Roger E.M."/>
            <person name="Carmona M.J."/>
            <person name="Serra M."/>
            <person name="Gomez A."/>
        </authorList>
    </citation>
    <scope>NUCLEOTIDE SEQUENCE [LARGE SCALE GENOMIC DNA]</scope>
    <source>
        <strain evidence="11">HYR1</strain>
    </source>
</reference>
<keyword evidence="4 9" id="KW-0812">Transmembrane</keyword>
<comment type="similarity">
    <text evidence="9">Belongs to the pannexin family.</text>
</comment>
<feature type="transmembrane region" description="Helical" evidence="9">
    <location>
        <begin position="100"/>
        <end position="118"/>
    </location>
</feature>
<evidence type="ECO:0000256" key="7">
    <source>
        <dbReference type="ARBA" id="ARBA00023136"/>
    </source>
</evidence>
<dbReference type="PANTHER" id="PTHR11893:SF36">
    <property type="entry name" value="INNEXIN-5"/>
    <property type="match status" value="1"/>
</dbReference>
<dbReference type="GO" id="GO:0034220">
    <property type="term" value="P:monoatomic ion transmembrane transport"/>
    <property type="evidence" value="ECO:0007669"/>
    <property type="project" value="UniProtKB-KW"/>
</dbReference>
<dbReference type="STRING" id="10195.A0A3M7RU27"/>
<dbReference type="PROSITE" id="PS51013">
    <property type="entry name" value="PANNEXIN"/>
    <property type="match status" value="1"/>
</dbReference>
<evidence type="ECO:0000256" key="3">
    <source>
        <dbReference type="ARBA" id="ARBA00022475"/>
    </source>
</evidence>
<feature type="compositionally biased region" description="Basic and acidic residues" evidence="10">
    <location>
        <begin position="523"/>
        <end position="534"/>
    </location>
</feature>
<evidence type="ECO:0000256" key="8">
    <source>
        <dbReference type="ARBA" id="ARBA00023303"/>
    </source>
</evidence>
<feature type="region of interest" description="Disordered" evidence="10">
    <location>
        <begin position="523"/>
        <end position="545"/>
    </location>
</feature>
<comment type="caution">
    <text evidence="11">The sequence shown here is derived from an EMBL/GenBank/DDBJ whole genome shotgun (WGS) entry which is preliminary data.</text>
</comment>
<keyword evidence="8 9" id="KW-0407">Ion channel</keyword>
<dbReference type="GO" id="GO:0005921">
    <property type="term" value="C:gap junction"/>
    <property type="evidence" value="ECO:0007669"/>
    <property type="project" value="UniProtKB-UniRule"/>
</dbReference>
<sequence length="586" mass="69095">MDLVHYITKFQNVFAVRNDDDVADRLNYRYTVAILVAFAIIVSHRQFSESVIKCWVPAFFTPNYEAYANQVCWISNTYYVNQSHNVPNSEETRKSGEIKYYQWIPFILLIQALFLYIPRVMWRLLSARAGLDMRDLIEAAHSYKSVEKFANKKKIMEYIVQNIDQYASNPRRSKSRDSIFQKIKYFGESLFCGSGIYLGNYLVTTYFFIKIVYLINSIFQFFVMNEFLGKQFHELGIDILRYLTNTYSLDGSMDSVYFPKVVMCDFRIREFGHPNFSHRYTIQCVLPINLYNQQIFTFLWFWFLILFFANCWALCQWVNRMLPSSRWHYINKRLNMLKHFRQLNQSTSIVMQTRGIFRRRKSVSLEAKRQKRKFIDDYLKFDGVFILRMISMLTSEIVCTELLHELWKKRAVNGRSSEDCYSLCSESNVGCARADIEPVVIYENGKVGDRARWRSDSLPVSHFEGLFDFKSPETVPEGEMFIPRRRESRIKEFKQQVSVDLASLKAASAIKRTRLSELRKMSNENDVERAEGGDHWASSPRTTDSIKSKNKKVNFAKIENQEQNLVDTSMHFSDIECVFSDLKFDH</sequence>
<evidence type="ECO:0000256" key="5">
    <source>
        <dbReference type="ARBA" id="ARBA00022989"/>
    </source>
</evidence>
<keyword evidence="6 9" id="KW-0406">Ion transport</keyword>
<proteinExistence type="inferred from homology"/>
<dbReference type="OrthoDB" id="5867527at2759"/>
<dbReference type="Pfam" id="PF00876">
    <property type="entry name" value="Innexin"/>
    <property type="match status" value="1"/>
</dbReference>
<evidence type="ECO:0000256" key="4">
    <source>
        <dbReference type="ARBA" id="ARBA00022692"/>
    </source>
</evidence>
<dbReference type="Proteomes" id="UP000276133">
    <property type="component" value="Unassembled WGS sequence"/>
</dbReference>
<feature type="transmembrane region" description="Helical" evidence="9">
    <location>
        <begin position="190"/>
        <end position="215"/>
    </location>
</feature>
<dbReference type="PRINTS" id="PR01262">
    <property type="entry name" value="INNEXIN"/>
</dbReference>
<keyword evidence="5 9" id="KW-1133">Transmembrane helix</keyword>
<gene>
    <name evidence="9" type="primary">inx</name>
    <name evidence="11" type="ORF">BpHYR1_013681</name>
</gene>
<dbReference type="PANTHER" id="PTHR11893">
    <property type="entry name" value="INNEXIN"/>
    <property type="match status" value="1"/>
</dbReference>
<feature type="transmembrane region" description="Helical" evidence="9">
    <location>
        <begin position="295"/>
        <end position="318"/>
    </location>
</feature>
<dbReference type="InterPro" id="IPR000990">
    <property type="entry name" value="Innexin"/>
</dbReference>
<name>A0A3M7RU27_BRAPC</name>
<evidence type="ECO:0000313" key="12">
    <source>
        <dbReference type="Proteomes" id="UP000276133"/>
    </source>
</evidence>
<evidence type="ECO:0000256" key="2">
    <source>
        <dbReference type="ARBA" id="ARBA00022448"/>
    </source>
</evidence>
<evidence type="ECO:0000256" key="6">
    <source>
        <dbReference type="ARBA" id="ARBA00023065"/>
    </source>
</evidence>
<accession>A0A3M7RU27</accession>
<keyword evidence="12" id="KW-1185">Reference proteome</keyword>